<dbReference type="NCBIfam" id="TIGR01614">
    <property type="entry name" value="PME_inhib"/>
    <property type="match status" value="2"/>
</dbReference>
<feature type="domain" description="Pectinesterase inhibitor" evidence="5">
    <location>
        <begin position="10"/>
        <end position="160"/>
    </location>
</feature>
<protein>
    <recommendedName>
        <fullName evidence="5">Pectinesterase inhibitor domain-containing protein</fullName>
    </recommendedName>
</protein>
<dbReference type="EMBL" id="JAFEMO010000003">
    <property type="protein sequence ID" value="KAH7573447.1"/>
    <property type="molecule type" value="Genomic_DNA"/>
</dbReference>
<dbReference type="PANTHER" id="PTHR36710">
    <property type="entry name" value="PECTINESTERASE INHIBITOR-LIKE"/>
    <property type="match status" value="1"/>
</dbReference>
<dbReference type="Proteomes" id="UP000827721">
    <property type="component" value="Unassembled WGS sequence"/>
</dbReference>
<proteinExistence type="inferred from homology"/>
<dbReference type="PANTHER" id="PTHR36710:SF18">
    <property type="entry name" value="PECTINESTERASE INHIBITOR 5-RELATED"/>
    <property type="match status" value="1"/>
</dbReference>
<keyword evidence="7" id="KW-1185">Reference proteome</keyword>
<gene>
    <name evidence="6" type="ORF">JRO89_XS03G0150500</name>
</gene>
<dbReference type="CDD" id="cd15796">
    <property type="entry name" value="CIF_like"/>
    <property type="match status" value="2"/>
</dbReference>
<comment type="caution">
    <text evidence="6">The sequence shown here is derived from an EMBL/GenBank/DDBJ whole genome shotgun (WGS) entry which is preliminary data.</text>
</comment>
<feature type="domain" description="Pectinesterase inhibitor" evidence="5">
    <location>
        <begin position="182"/>
        <end position="326"/>
    </location>
</feature>
<name>A0ABQ8IAZ1_9ROSI</name>
<evidence type="ECO:0000313" key="6">
    <source>
        <dbReference type="EMBL" id="KAH7573447.1"/>
    </source>
</evidence>
<evidence type="ECO:0000256" key="3">
    <source>
        <dbReference type="ARBA" id="ARBA00038471"/>
    </source>
</evidence>
<keyword evidence="1" id="KW-0732">Signal</keyword>
<evidence type="ECO:0000256" key="4">
    <source>
        <dbReference type="SAM" id="Phobius"/>
    </source>
</evidence>
<feature type="transmembrane region" description="Helical" evidence="4">
    <location>
        <begin position="155"/>
        <end position="173"/>
    </location>
</feature>
<reference evidence="6 7" key="1">
    <citation type="submission" date="2021-02" db="EMBL/GenBank/DDBJ databases">
        <title>Plant Genome Project.</title>
        <authorList>
            <person name="Zhang R.-G."/>
        </authorList>
    </citation>
    <scope>NUCLEOTIDE SEQUENCE [LARGE SCALE GENOMIC DNA]</scope>
    <source>
        <tissue evidence="6">Leaves</tissue>
    </source>
</reference>
<evidence type="ECO:0000313" key="7">
    <source>
        <dbReference type="Proteomes" id="UP000827721"/>
    </source>
</evidence>
<evidence type="ECO:0000256" key="2">
    <source>
        <dbReference type="ARBA" id="ARBA00023157"/>
    </source>
</evidence>
<sequence>MVFFLAISQVSSDLIGDTCKITPSYNLCVTTLRSDPQSSTADVQGLARIAAAKLQVKGTHTMNQIKKLFKGTKDPKLQKGLKICADGYNIIVNYDLPEALEAITKGNPKFAEGAAIDVAREADKCGKGVKGTPVGSSNNSVLCKKEKKKMKKNPTFLLLLVFLLHIILLSSLVPVTKCDDGDDEDLITKICKKTPFESLCLSVLQPISNSPNTDTKGLANFIATTVLKNATDTLNYIQGLIKQTSDPQQERALANCAELYIPVVKYELPQAIEALSKGQFGFAKYGISDVGKLADACEKGFSGSTKSPLTDRNKLVRNLSDVAVAIINVLIKR</sequence>
<dbReference type="Pfam" id="PF04043">
    <property type="entry name" value="PMEI"/>
    <property type="match status" value="2"/>
</dbReference>
<dbReference type="SUPFAM" id="SSF101148">
    <property type="entry name" value="Plant invertase/pectin methylesterase inhibitor"/>
    <property type="match status" value="2"/>
</dbReference>
<dbReference type="InterPro" id="IPR052421">
    <property type="entry name" value="PCW_Enzyme_Inhibitor"/>
</dbReference>
<accession>A0ABQ8IAZ1</accession>
<dbReference type="Gene3D" id="1.20.140.40">
    <property type="entry name" value="Invertase/pectin methylesterase inhibitor family protein"/>
    <property type="match status" value="2"/>
</dbReference>
<evidence type="ECO:0000259" key="5">
    <source>
        <dbReference type="SMART" id="SM00856"/>
    </source>
</evidence>
<dbReference type="SMART" id="SM00856">
    <property type="entry name" value="PMEI"/>
    <property type="match status" value="2"/>
</dbReference>
<organism evidence="6 7">
    <name type="scientific">Xanthoceras sorbifolium</name>
    <dbReference type="NCBI Taxonomy" id="99658"/>
    <lineage>
        <taxon>Eukaryota</taxon>
        <taxon>Viridiplantae</taxon>
        <taxon>Streptophyta</taxon>
        <taxon>Embryophyta</taxon>
        <taxon>Tracheophyta</taxon>
        <taxon>Spermatophyta</taxon>
        <taxon>Magnoliopsida</taxon>
        <taxon>eudicotyledons</taxon>
        <taxon>Gunneridae</taxon>
        <taxon>Pentapetalae</taxon>
        <taxon>rosids</taxon>
        <taxon>malvids</taxon>
        <taxon>Sapindales</taxon>
        <taxon>Sapindaceae</taxon>
        <taxon>Xanthoceroideae</taxon>
        <taxon>Xanthoceras</taxon>
    </lineage>
</organism>
<keyword evidence="2" id="KW-1015">Disulfide bond</keyword>
<keyword evidence="4" id="KW-0472">Membrane</keyword>
<dbReference type="InterPro" id="IPR034087">
    <property type="entry name" value="C/VIF1"/>
</dbReference>
<keyword evidence="4" id="KW-1133">Transmembrane helix</keyword>
<keyword evidence="4" id="KW-0812">Transmembrane</keyword>
<dbReference type="InterPro" id="IPR006501">
    <property type="entry name" value="Pectinesterase_inhib_dom"/>
</dbReference>
<dbReference type="InterPro" id="IPR035513">
    <property type="entry name" value="Invertase/methylesterase_inhib"/>
</dbReference>
<evidence type="ECO:0000256" key="1">
    <source>
        <dbReference type="ARBA" id="ARBA00022729"/>
    </source>
</evidence>
<comment type="similarity">
    <text evidence="3">Belongs to the PMEI family.</text>
</comment>